<dbReference type="EMBL" id="CASHSV030000206">
    <property type="protein sequence ID" value="CAJ2652713.1"/>
    <property type="molecule type" value="Genomic_DNA"/>
</dbReference>
<gene>
    <name evidence="1" type="ORF">MILVUS5_LOCUS20158</name>
</gene>
<dbReference type="Proteomes" id="UP001177021">
    <property type="component" value="Unassembled WGS sequence"/>
</dbReference>
<name>A0ACB0KAC4_TRIPR</name>
<proteinExistence type="predicted"/>
<sequence length="302" mass="34058">MLVNTNLASLRNMTSKLNKILSFMMQPEIWRFVCFVSSIVGLLCYDLSSSLNHLFGNWNLLKVVVYCGFSFIICLAILFANTWPNSPSLRFRAHLMKLILVIFRVSLSYSLIILRFYLDAAIESVNLGLPIQDQHPLVTQVHENSHLILPQETIDSESAPIMNSGALQENVYLIQPQETINSESALIINFGEGNSRNRWKEVRDVIHNLNFMKMLKASLARIEEANGALVPNCLQVSAEIDIASHSQSQLLHTLDNMTNIQIRRLLMQPKVWRFVGFASSVVGLLCYALSSSFIISLEIGIC</sequence>
<comment type="caution">
    <text evidence="1">The sequence shown here is derived from an EMBL/GenBank/DDBJ whole genome shotgun (WGS) entry which is preliminary data.</text>
</comment>
<accession>A0ACB0KAC4</accession>
<reference evidence="1" key="1">
    <citation type="submission" date="2023-10" db="EMBL/GenBank/DDBJ databases">
        <authorList>
            <person name="Rodriguez Cubillos JULIANA M."/>
            <person name="De Vega J."/>
        </authorList>
    </citation>
    <scope>NUCLEOTIDE SEQUENCE</scope>
</reference>
<evidence type="ECO:0000313" key="2">
    <source>
        <dbReference type="Proteomes" id="UP001177021"/>
    </source>
</evidence>
<protein>
    <submittedName>
        <fullName evidence="1">Uncharacterized protein</fullName>
    </submittedName>
</protein>
<organism evidence="1 2">
    <name type="scientific">Trifolium pratense</name>
    <name type="common">Red clover</name>
    <dbReference type="NCBI Taxonomy" id="57577"/>
    <lineage>
        <taxon>Eukaryota</taxon>
        <taxon>Viridiplantae</taxon>
        <taxon>Streptophyta</taxon>
        <taxon>Embryophyta</taxon>
        <taxon>Tracheophyta</taxon>
        <taxon>Spermatophyta</taxon>
        <taxon>Magnoliopsida</taxon>
        <taxon>eudicotyledons</taxon>
        <taxon>Gunneridae</taxon>
        <taxon>Pentapetalae</taxon>
        <taxon>rosids</taxon>
        <taxon>fabids</taxon>
        <taxon>Fabales</taxon>
        <taxon>Fabaceae</taxon>
        <taxon>Papilionoideae</taxon>
        <taxon>50 kb inversion clade</taxon>
        <taxon>NPAAA clade</taxon>
        <taxon>Hologalegina</taxon>
        <taxon>IRL clade</taxon>
        <taxon>Trifolieae</taxon>
        <taxon>Trifolium</taxon>
    </lineage>
</organism>
<keyword evidence="2" id="KW-1185">Reference proteome</keyword>
<evidence type="ECO:0000313" key="1">
    <source>
        <dbReference type="EMBL" id="CAJ2652713.1"/>
    </source>
</evidence>